<protein>
    <submittedName>
        <fullName evidence="2">Uncharacterized protein</fullName>
    </submittedName>
</protein>
<reference evidence="2" key="1">
    <citation type="submission" date="2013-10" db="EMBL/GenBank/DDBJ databases">
        <title>Genomic analysis of the causative agents of coccidiosis in chickens.</title>
        <authorList>
            <person name="Reid A.J."/>
            <person name="Blake D."/>
            <person name="Billington K."/>
            <person name="Browne H."/>
            <person name="Dunn M."/>
            <person name="Hung S."/>
            <person name="Kawahara F."/>
            <person name="Miranda-Saavedra D."/>
            <person name="Mourier T."/>
            <person name="Nagra H."/>
            <person name="Otto T.D."/>
            <person name="Rawlings N."/>
            <person name="Sanchez A."/>
            <person name="Sanders M."/>
            <person name="Subramaniam C."/>
            <person name="Tay Y."/>
            <person name="Dear P."/>
            <person name="Doerig C."/>
            <person name="Gruber A."/>
            <person name="Parkinson J."/>
            <person name="Shirley M."/>
            <person name="Wan K.L."/>
            <person name="Berriman M."/>
            <person name="Tomley F."/>
            <person name="Pain A."/>
        </authorList>
    </citation>
    <scope>NUCLEOTIDE SEQUENCE [LARGE SCALE GENOMIC DNA]</scope>
    <source>
        <strain evidence="2">Houghton</strain>
    </source>
</reference>
<proteinExistence type="predicted"/>
<name>U6K3B4_9EIME</name>
<dbReference type="OrthoDB" id="3335358at2759"/>
<dbReference type="EMBL" id="HG682397">
    <property type="protein sequence ID" value="CDJ30258.1"/>
    <property type="molecule type" value="Genomic_DNA"/>
</dbReference>
<feature type="region of interest" description="Disordered" evidence="1">
    <location>
        <begin position="93"/>
        <end position="174"/>
    </location>
</feature>
<evidence type="ECO:0000256" key="1">
    <source>
        <dbReference type="SAM" id="MobiDB-lite"/>
    </source>
</evidence>
<evidence type="ECO:0000313" key="2">
    <source>
        <dbReference type="EMBL" id="CDJ30258.1"/>
    </source>
</evidence>
<dbReference type="GeneID" id="25380301"/>
<feature type="region of interest" description="Disordered" evidence="1">
    <location>
        <begin position="1"/>
        <end position="67"/>
    </location>
</feature>
<evidence type="ECO:0000313" key="3">
    <source>
        <dbReference type="Proteomes" id="UP000030744"/>
    </source>
</evidence>
<organism evidence="2 3">
    <name type="scientific">Eimeria mitis</name>
    <dbReference type="NCBI Taxonomy" id="44415"/>
    <lineage>
        <taxon>Eukaryota</taxon>
        <taxon>Sar</taxon>
        <taxon>Alveolata</taxon>
        <taxon>Apicomplexa</taxon>
        <taxon>Conoidasida</taxon>
        <taxon>Coccidia</taxon>
        <taxon>Eucoccidiorida</taxon>
        <taxon>Eimeriorina</taxon>
        <taxon>Eimeriidae</taxon>
        <taxon>Eimeria</taxon>
    </lineage>
</organism>
<gene>
    <name evidence="2" type="ORF">EMH_0056570</name>
</gene>
<dbReference type="Proteomes" id="UP000030744">
    <property type="component" value="Unassembled WGS sequence"/>
</dbReference>
<dbReference type="VEuPathDB" id="ToxoDB:EMH_0056570"/>
<dbReference type="AlphaFoldDB" id="U6K3B4"/>
<reference evidence="2" key="2">
    <citation type="submission" date="2013-10" db="EMBL/GenBank/DDBJ databases">
        <authorList>
            <person name="Aslett M."/>
        </authorList>
    </citation>
    <scope>NUCLEOTIDE SEQUENCE [LARGE SCALE GENOMIC DNA]</scope>
    <source>
        <strain evidence="2">Houghton</strain>
    </source>
</reference>
<sequence length="515" mass="57106">MANEENAPRRGGGHLSQPDQEVPELFDVSPSSHSSFLQKGFWGKLKRKDKDAPKPPPPVPQPTARVEKGLGFPCSAAAEMVLGDNRFPVIPSQCVPGGMRTLPEGGPDTPSDIWGPRDPYSTGSLRRRKSGRSSVKADVTLGKDKAGSGHPGQQGTQKGPTKIPIDQRRYAASDKPSDEAAAAAAEAMMKQLAMTPGLGQGERFGPHIPTPEGELPEGIVRVPWHSRLHKSPVKAGEGMECLVAPPEAHNTHIWAHKEEQRALKDRPNQLREGQGGRKCLLHNVIHPRDLRPCRDLVQGRLLNEPLLYVVTIPGGSRFRQNPLQAGEGMECLVAPPEAHNTHIWAHKEEQRALKDGPNQHREGQGDTKCLPYIINHPRDLRPCRDLVQGHLLNEPLLYVVNIPWGSRFRQNPLQPGEGMECLVAPPEAQKAHMAHLQGQKKEQRALKEWPNHCRAEQRDPNRLLTEVMLAKNLMKLGGSWQGYWAARGPLEAPLYAEEEKKHREEKVLRGSCRHL</sequence>
<dbReference type="RefSeq" id="XP_013352825.1">
    <property type="nucleotide sequence ID" value="XM_013497371.1"/>
</dbReference>
<accession>U6K3B4</accession>
<keyword evidence="3" id="KW-1185">Reference proteome</keyword>
<feature type="compositionally biased region" description="Basic and acidic residues" evidence="1">
    <location>
        <begin position="165"/>
        <end position="174"/>
    </location>
</feature>